<evidence type="ECO:0000313" key="7">
    <source>
        <dbReference type="Proteomes" id="UP000016927"/>
    </source>
</evidence>
<dbReference type="OrthoDB" id="10254973at2759"/>
<accession>R0KX94</accession>
<evidence type="ECO:0000256" key="3">
    <source>
        <dbReference type="ARBA" id="ARBA00023054"/>
    </source>
</evidence>
<dbReference type="GO" id="GO:0003697">
    <property type="term" value="F:single-stranded DNA binding"/>
    <property type="evidence" value="ECO:0007669"/>
    <property type="project" value="TreeGrafter"/>
</dbReference>
<dbReference type="GO" id="GO:0030915">
    <property type="term" value="C:Smc5-Smc6 complex"/>
    <property type="evidence" value="ECO:0007669"/>
    <property type="project" value="TreeGrafter"/>
</dbReference>
<keyword evidence="7" id="KW-1185">Reference proteome</keyword>
<dbReference type="InterPro" id="IPR027417">
    <property type="entry name" value="P-loop_NTPase"/>
</dbReference>
<gene>
    <name evidence="6" type="primary">SMC5</name>
    <name evidence="6" type="ORF">NBO_2g0008</name>
</gene>
<sequence length="357" mass="42426">MHSYKDGNIISLTLINFQTFKNTTISFSPTLNFILGPNGSGKSTISNALSFIFGGNPKTIGKAKQLKEYIRFGEEKCKIEAKIFFKNEIVSLIRSMSHSTNSYYLNQNCVKKSVYDDFIDKLKININNLCQYLPQEKVSEFSRMTPEDLLVQTCISLDKNSLIENLNEIKENEYKLFEFVNKENVMRIEKNNIKNFVDNIYKDVEKIKEKERKTLKIEMMEIKKIWLEYENMKKDYKRLINNLKILKKSFKENNLESEEIKKEIEKIKKSPLNLEMIKKIKNLEKWDNELKEKIEKFKEKKHKEVYLEADIENLEKRKEKNKKESEKIKEEIERDKEGLREERDKIEEGLLKGLAER</sequence>
<dbReference type="AlphaFoldDB" id="R0KX94"/>
<dbReference type="HOGENOM" id="CLU_004969_0_0_1"/>
<evidence type="ECO:0000256" key="2">
    <source>
        <dbReference type="ARBA" id="ARBA00018687"/>
    </source>
</evidence>
<protein>
    <recommendedName>
        <fullName evidence="2">Structural maintenance of chromosomes protein 5</fullName>
    </recommendedName>
</protein>
<name>R0KX94_NOSB1</name>
<evidence type="ECO:0000259" key="5">
    <source>
        <dbReference type="Pfam" id="PF02463"/>
    </source>
</evidence>
<dbReference type="InterPro" id="IPR003395">
    <property type="entry name" value="RecF/RecN/SMC_N"/>
</dbReference>
<dbReference type="GO" id="GO:0005634">
    <property type="term" value="C:nucleus"/>
    <property type="evidence" value="ECO:0007669"/>
    <property type="project" value="TreeGrafter"/>
</dbReference>
<dbReference type="EMBL" id="KB908910">
    <property type="protein sequence ID" value="EOB15516.1"/>
    <property type="molecule type" value="Genomic_DNA"/>
</dbReference>
<dbReference type="VEuPathDB" id="MicrosporidiaDB:NBO_2g0008"/>
<dbReference type="Pfam" id="PF02463">
    <property type="entry name" value="SMC_N"/>
    <property type="match status" value="1"/>
</dbReference>
<organism evidence="6 7">
    <name type="scientific">Nosema bombycis (strain CQ1 / CVCC 102059)</name>
    <name type="common">Microsporidian parasite</name>
    <name type="synonym">Pebrine of silkworm</name>
    <dbReference type="NCBI Taxonomy" id="578461"/>
    <lineage>
        <taxon>Eukaryota</taxon>
        <taxon>Fungi</taxon>
        <taxon>Fungi incertae sedis</taxon>
        <taxon>Microsporidia</taxon>
        <taxon>Nosematidae</taxon>
        <taxon>Nosema</taxon>
    </lineage>
</organism>
<evidence type="ECO:0000313" key="6">
    <source>
        <dbReference type="EMBL" id="EOB15516.1"/>
    </source>
</evidence>
<proteinExistence type="inferred from homology"/>
<dbReference type="Gene3D" id="3.40.50.300">
    <property type="entry name" value="P-loop containing nucleotide triphosphate hydrolases"/>
    <property type="match status" value="1"/>
</dbReference>
<comment type="similarity">
    <text evidence="1">Belongs to the SMC family. SMC5 subfamily.</text>
</comment>
<dbReference type="GO" id="GO:0000724">
    <property type="term" value="P:double-strand break repair via homologous recombination"/>
    <property type="evidence" value="ECO:0007669"/>
    <property type="project" value="TreeGrafter"/>
</dbReference>
<dbReference type="STRING" id="578461.R0KX94"/>
<dbReference type="OMA" id="REMEINH"/>
<dbReference type="PANTHER" id="PTHR45916:SF1">
    <property type="entry name" value="STRUCTURAL MAINTENANCE OF CHROMOSOMES PROTEIN 5"/>
    <property type="match status" value="1"/>
</dbReference>
<dbReference type="Proteomes" id="UP000016927">
    <property type="component" value="Unassembled WGS sequence"/>
</dbReference>
<evidence type="ECO:0000256" key="4">
    <source>
        <dbReference type="SAM" id="MobiDB-lite"/>
    </source>
</evidence>
<feature type="region of interest" description="Disordered" evidence="4">
    <location>
        <begin position="318"/>
        <end position="337"/>
    </location>
</feature>
<reference evidence="6 7" key="1">
    <citation type="journal article" date="2013" name="BMC Genomics">
        <title>Comparative genomics of parasitic silkworm microsporidia reveal an association between genome expansion and host adaptation.</title>
        <authorList>
            <person name="Pan G."/>
            <person name="Xu J."/>
            <person name="Li T."/>
            <person name="Xia Q."/>
            <person name="Liu S.L."/>
            <person name="Zhang G."/>
            <person name="Li S."/>
            <person name="Li C."/>
            <person name="Liu H."/>
            <person name="Yang L."/>
            <person name="Liu T."/>
            <person name="Zhang X."/>
            <person name="Wu Z."/>
            <person name="Fan W."/>
            <person name="Dang X."/>
            <person name="Xiang H."/>
            <person name="Tao M."/>
            <person name="Li Y."/>
            <person name="Hu J."/>
            <person name="Li Z."/>
            <person name="Lin L."/>
            <person name="Luo J."/>
            <person name="Geng L."/>
            <person name="Wang L."/>
            <person name="Long M."/>
            <person name="Wan Y."/>
            <person name="He N."/>
            <person name="Zhang Z."/>
            <person name="Lu C."/>
            <person name="Keeling P.J."/>
            <person name="Wang J."/>
            <person name="Xiang Z."/>
            <person name="Zhou Z."/>
        </authorList>
    </citation>
    <scope>NUCLEOTIDE SEQUENCE [LARGE SCALE GENOMIC DNA]</scope>
    <source>
        <strain evidence="7">CQ1 / CVCC 102059</strain>
    </source>
</reference>
<dbReference type="SUPFAM" id="SSF52540">
    <property type="entry name" value="P-loop containing nucleoside triphosphate hydrolases"/>
    <property type="match status" value="1"/>
</dbReference>
<evidence type="ECO:0000256" key="1">
    <source>
        <dbReference type="ARBA" id="ARBA00010171"/>
    </source>
</evidence>
<keyword evidence="3" id="KW-0175">Coiled coil</keyword>
<feature type="domain" description="RecF/RecN/SMC N-terminal" evidence="5">
    <location>
        <begin position="9"/>
        <end position="129"/>
    </location>
</feature>
<dbReference type="PANTHER" id="PTHR45916">
    <property type="entry name" value="STRUCTURAL MAINTENANCE OF CHROMOSOMES PROTEIN 5"/>
    <property type="match status" value="1"/>
</dbReference>